<accession>A0A427YXC4</accession>
<evidence type="ECO:0000259" key="7">
    <source>
        <dbReference type="Pfam" id="PF04082"/>
    </source>
</evidence>
<feature type="region of interest" description="Disordered" evidence="6">
    <location>
        <begin position="169"/>
        <end position="196"/>
    </location>
</feature>
<keyword evidence="3" id="KW-0805">Transcription regulation</keyword>
<dbReference type="PANTHER" id="PTHR47338:SF7">
    <property type="entry name" value="ZN(II)2CYS6 TRANSCRIPTION FACTOR (EUROFUNG)"/>
    <property type="match status" value="1"/>
</dbReference>
<feature type="compositionally biased region" description="Polar residues" evidence="6">
    <location>
        <begin position="169"/>
        <end position="179"/>
    </location>
</feature>
<evidence type="ECO:0000256" key="5">
    <source>
        <dbReference type="ARBA" id="ARBA00023242"/>
    </source>
</evidence>
<dbReference type="EMBL" id="RSCD01000001">
    <property type="protein sequence ID" value="RSH95737.1"/>
    <property type="molecule type" value="Genomic_DNA"/>
</dbReference>
<evidence type="ECO:0000256" key="4">
    <source>
        <dbReference type="ARBA" id="ARBA00023163"/>
    </source>
</evidence>
<dbReference type="GO" id="GO:0005634">
    <property type="term" value="C:nucleus"/>
    <property type="evidence" value="ECO:0007669"/>
    <property type="project" value="UniProtKB-SubCell"/>
</dbReference>
<keyword evidence="9" id="KW-1185">Reference proteome</keyword>
<reference evidence="8 9" key="1">
    <citation type="submission" date="2018-11" db="EMBL/GenBank/DDBJ databases">
        <title>Genome sequence of Saitozyma podzolica DSM 27192.</title>
        <authorList>
            <person name="Aliyu H."/>
            <person name="Gorte O."/>
            <person name="Ochsenreither K."/>
        </authorList>
    </citation>
    <scope>NUCLEOTIDE SEQUENCE [LARGE SCALE GENOMIC DNA]</scope>
    <source>
        <strain evidence="8 9">DSM 27192</strain>
    </source>
</reference>
<evidence type="ECO:0000256" key="2">
    <source>
        <dbReference type="ARBA" id="ARBA00022723"/>
    </source>
</evidence>
<dbReference type="InterPro" id="IPR050815">
    <property type="entry name" value="TF_fung"/>
</dbReference>
<dbReference type="GO" id="GO:0003677">
    <property type="term" value="F:DNA binding"/>
    <property type="evidence" value="ECO:0007669"/>
    <property type="project" value="InterPro"/>
</dbReference>
<evidence type="ECO:0000256" key="6">
    <source>
        <dbReference type="SAM" id="MobiDB-lite"/>
    </source>
</evidence>
<name>A0A427YXC4_9TREE</name>
<keyword evidence="2" id="KW-0479">Metal-binding</keyword>
<dbReference type="Proteomes" id="UP000279259">
    <property type="component" value="Unassembled WGS sequence"/>
</dbReference>
<dbReference type="GO" id="GO:0006351">
    <property type="term" value="P:DNA-templated transcription"/>
    <property type="evidence" value="ECO:0007669"/>
    <property type="project" value="InterPro"/>
</dbReference>
<dbReference type="AlphaFoldDB" id="A0A427YXC4"/>
<sequence>MLDKGSTPKELTAMMLACTLRFAGNCSVAALDRAEHIYNEAFRSVREHMYEGFGAVELMTTMLARMYAHSKGHFSSAWLLWGNAVRMMQFLSLHKFDEAYPPAPTRRMNPLLQREALRRLAWSVFYPDTLADAGRHGFHLITESSYRIQLPCDETNFLRSQEVLTAPLKSQGTSDTVSPAPSLGTPHNEGPTNTGISGHLIRTAAMRRRILHYNSLIRYSDEPSSKMLDDLVAFEKDLRQVIADLPPDLAYTEQNLFVHAPRRGAFILLHLWRHNCFLMLAWTRLNVCARGPALEDAAKTFLRDRIRHAIPVSRIVADILRLGVNCDPAAGVQAYTSLEGARSSTRCGLPCALTLTSAPVRPLEIVAERSNGESQRPGVCRSPESAARVSPQTINHRLREQATEACRRLIRCGFADILSSADWEACQEISATQINSGKDDAEFDFRQFIWNRSQIDRPDLRAADALLDPSTRLTSRAVSRAASPQPPHLDAGDVVLGLTATLEESLDQGVSSGSMGHLGSTLMALDNTQVLGEHEMMSSAMGMGDSNTVFSHPPFDHLESSDQRRWFDLDNSLDPGTVAHAAVGGLQVGIGTNSSADDFSRFLEVAGYAGPLEPDPLAWLIRD</sequence>
<dbReference type="PANTHER" id="PTHR47338">
    <property type="entry name" value="ZN(II)2CYS6 TRANSCRIPTION FACTOR (EUROFUNG)-RELATED"/>
    <property type="match status" value="1"/>
</dbReference>
<feature type="domain" description="Xylanolytic transcriptional activator regulatory" evidence="7">
    <location>
        <begin position="62"/>
        <end position="158"/>
    </location>
</feature>
<evidence type="ECO:0000256" key="1">
    <source>
        <dbReference type="ARBA" id="ARBA00004123"/>
    </source>
</evidence>
<keyword evidence="5" id="KW-0539">Nucleus</keyword>
<gene>
    <name evidence="8" type="ORF">EHS25_000829</name>
</gene>
<organism evidence="8 9">
    <name type="scientific">Saitozyma podzolica</name>
    <dbReference type="NCBI Taxonomy" id="1890683"/>
    <lineage>
        <taxon>Eukaryota</taxon>
        <taxon>Fungi</taxon>
        <taxon>Dikarya</taxon>
        <taxon>Basidiomycota</taxon>
        <taxon>Agaricomycotina</taxon>
        <taxon>Tremellomycetes</taxon>
        <taxon>Tremellales</taxon>
        <taxon>Trimorphomycetaceae</taxon>
        <taxon>Saitozyma</taxon>
    </lineage>
</organism>
<dbReference type="OrthoDB" id="5419315at2759"/>
<keyword evidence="4" id="KW-0804">Transcription</keyword>
<protein>
    <recommendedName>
        <fullName evidence="7">Xylanolytic transcriptional activator regulatory domain-containing protein</fullName>
    </recommendedName>
</protein>
<evidence type="ECO:0000313" key="8">
    <source>
        <dbReference type="EMBL" id="RSH95737.1"/>
    </source>
</evidence>
<dbReference type="CDD" id="cd12148">
    <property type="entry name" value="fungal_TF_MHR"/>
    <property type="match status" value="1"/>
</dbReference>
<dbReference type="Pfam" id="PF04082">
    <property type="entry name" value="Fungal_trans"/>
    <property type="match status" value="1"/>
</dbReference>
<dbReference type="GO" id="GO:0000981">
    <property type="term" value="F:DNA-binding transcription factor activity, RNA polymerase II-specific"/>
    <property type="evidence" value="ECO:0007669"/>
    <property type="project" value="InterPro"/>
</dbReference>
<comment type="subcellular location">
    <subcellularLocation>
        <location evidence="1">Nucleus</location>
    </subcellularLocation>
</comment>
<comment type="caution">
    <text evidence="8">The sequence shown here is derived from an EMBL/GenBank/DDBJ whole genome shotgun (WGS) entry which is preliminary data.</text>
</comment>
<evidence type="ECO:0000256" key="3">
    <source>
        <dbReference type="ARBA" id="ARBA00023015"/>
    </source>
</evidence>
<dbReference type="GO" id="GO:0008270">
    <property type="term" value="F:zinc ion binding"/>
    <property type="evidence" value="ECO:0007669"/>
    <property type="project" value="InterPro"/>
</dbReference>
<dbReference type="InterPro" id="IPR007219">
    <property type="entry name" value="XnlR_reg_dom"/>
</dbReference>
<proteinExistence type="predicted"/>
<evidence type="ECO:0000313" key="9">
    <source>
        <dbReference type="Proteomes" id="UP000279259"/>
    </source>
</evidence>